<keyword evidence="2" id="KW-1185">Reference proteome</keyword>
<name>A0ABD5NSY1_9EURY</name>
<comment type="caution">
    <text evidence="1">The sequence shown here is derived from an EMBL/GenBank/DDBJ whole genome shotgun (WGS) entry which is preliminary data.</text>
</comment>
<protein>
    <submittedName>
        <fullName evidence="1">Uncharacterized protein</fullName>
    </submittedName>
</protein>
<accession>A0ABD5NSY1</accession>
<evidence type="ECO:0000313" key="2">
    <source>
        <dbReference type="Proteomes" id="UP001595846"/>
    </source>
</evidence>
<gene>
    <name evidence="1" type="ORF">ACFOUR_17540</name>
</gene>
<dbReference type="Proteomes" id="UP001595846">
    <property type="component" value="Unassembled WGS sequence"/>
</dbReference>
<organism evidence="1 2">
    <name type="scientific">Halovivax cerinus</name>
    <dbReference type="NCBI Taxonomy" id="1487865"/>
    <lineage>
        <taxon>Archaea</taxon>
        <taxon>Methanobacteriati</taxon>
        <taxon>Methanobacteriota</taxon>
        <taxon>Stenosarchaea group</taxon>
        <taxon>Halobacteria</taxon>
        <taxon>Halobacteriales</taxon>
        <taxon>Natrialbaceae</taxon>
        <taxon>Halovivax</taxon>
    </lineage>
</organism>
<dbReference type="GeneID" id="73901528"/>
<dbReference type="AlphaFoldDB" id="A0ABD5NSY1"/>
<dbReference type="RefSeq" id="WP_256532445.1">
    <property type="nucleotide sequence ID" value="NZ_CP101824.1"/>
</dbReference>
<proteinExistence type="predicted"/>
<dbReference type="InterPro" id="IPR055536">
    <property type="entry name" value="DUF7112"/>
</dbReference>
<reference evidence="1 2" key="1">
    <citation type="journal article" date="2019" name="Int. J. Syst. Evol. Microbiol.">
        <title>The Global Catalogue of Microorganisms (GCM) 10K type strain sequencing project: providing services to taxonomists for standard genome sequencing and annotation.</title>
        <authorList>
            <consortium name="The Broad Institute Genomics Platform"/>
            <consortium name="The Broad Institute Genome Sequencing Center for Infectious Disease"/>
            <person name="Wu L."/>
            <person name="Ma J."/>
        </authorList>
    </citation>
    <scope>NUCLEOTIDE SEQUENCE [LARGE SCALE GENOMIC DNA]</scope>
    <source>
        <strain evidence="1 2">IBRC-M 10256</strain>
    </source>
</reference>
<sequence>MADRIPSDHPSVETLRTTCVATATGHRLELPAEESATVPADDVVRLVLDGEERSARVDRAIDGDTRSITGVYETPRYARNPGEGTNLLERWLDDNGVDDGSSALLDVVEPNFYYGLRTPGESAVYAAKEPPSDSLASIAEDLDE</sequence>
<evidence type="ECO:0000313" key="1">
    <source>
        <dbReference type="EMBL" id="MFC3960166.1"/>
    </source>
</evidence>
<dbReference type="EMBL" id="JBHSAQ010000016">
    <property type="protein sequence ID" value="MFC3960166.1"/>
    <property type="molecule type" value="Genomic_DNA"/>
</dbReference>
<dbReference type="Pfam" id="PF23424">
    <property type="entry name" value="DUF7112"/>
    <property type="match status" value="1"/>
</dbReference>